<feature type="repeat" description="WD" evidence="5">
    <location>
        <begin position="150"/>
        <end position="191"/>
    </location>
</feature>
<feature type="repeat" description="WD" evidence="5">
    <location>
        <begin position="65"/>
        <end position="106"/>
    </location>
</feature>
<dbReference type="InterPro" id="IPR015943">
    <property type="entry name" value="WD40/YVTN_repeat-like_dom_sf"/>
</dbReference>
<evidence type="ECO:0000256" key="2">
    <source>
        <dbReference type="ARBA" id="ARBA00022664"/>
    </source>
</evidence>
<evidence type="ECO:0000256" key="5">
    <source>
        <dbReference type="PROSITE-ProRule" id="PRU00221"/>
    </source>
</evidence>
<dbReference type="PANTHER" id="PTHR44006:SF1">
    <property type="entry name" value="U5 SMALL NUCLEAR RIBONUCLEOPROTEIN 40 KDA PROTEIN"/>
    <property type="match status" value="1"/>
</dbReference>
<dbReference type="SMART" id="SM00320">
    <property type="entry name" value="WD40"/>
    <property type="match status" value="7"/>
</dbReference>
<evidence type="ECO:0000313" key="7">
    <source>
        <dbReference type="Proteomes" id="UP000244811"/>
    </source>
</evidence>
<dbReference type="PROSITE" id="PS00678">
    <property type="entry name" value="WD_REPEATS_1"/>
    <property type="match status" value="1"/>
</dbReference>
<sequence>MAINPVEEEERENVLNFPVMLLTGHESEVYSVDFSHDGRYLASSGKDRQILLFEAFGECRNFGVLAGHKNAVLEIHWAQTSNYLYSCSADSTASVWDVVYNRRLRKLKGHSGIVNTCAPARNYSGGLLVTGSDDGTVKVWDSRQKGYSNSISHDFQILAVTTDPDFNYIYSGSLDNVIRVYDVRNESNIVFELGCLDSITSLDLNSDNTLLLSNSMDERLNIWDVQPFSSKLNHEDGLSNGLSSSVGKGADRLRMTLTGPTHNNEKNLIKSHWGRNSIVCSGSSDQFVYVFDTVDQKLLYQLPGHLGTVNDVQLHPNYPIVASCSNDRTIYLGEL</sequence>
<dbReference type="InterPro" id="IPR036322">
    <property type="entry name" value="WD40_repeat_dom_sf"/>
</dbReference>
<dbReference type="InterPro" id="IPR019775">
    <property type="entry name" value="WD40_repeat_CS"/>
</dbReference>
<dbReference type="InterPro" id="IPR001680">
    <property type="entry name" value="WD40_rpt"/>
</dbReference>
<feature type="repeat" description="WD" evidence="5">
    <location>
        <begin position="197"/>
        <end position="226"/>
    </location>
</feature>
<feature type="repeat" description="WD" evidence="5">
    <location>
        <begin position="302"/>
        <end position="335"/>
    </location>
</feature>
<protein>
    <submittedName>
        <fullName evidence="6">U5 snRNP-specific subunit</fullName>
    </submittedName>
</protein>
<dbReference type="SUPFAM" id="SSF50978">
    <property type="entry name" value="WD40 repeat-like"/>
    <property type="match status" value="1"/>
</dbReference>
<dbReference type="GO" id="GO:0008380">
    <property type="term" value="P:RNA splicing"/>
    <property type="evidence" value="ECO:0007669"/>
    <property type="project" value="UniProtKB-KW"/>
</dbReference>
<dbReference type="PRINTS" id="PR00320">
    <property type="entry name" value="GPROTEINBRPT"/>
</dbReference>
<feature type="repeat" description="WD" evidence="5">
    <location>
        <begin position="107"/>
        <end position="150"/>
    </location>
</feature>
<dbReference type="CDD" id="cd00200">
    <property type="entry name" value="WD40"/>
    <property type="match status" value="1"/>
</dbReference>
<dbReference type="GO" id="GO:0071013">
    <property type="term" value="C:catalytic step 2 spliceosome"/>
    <property type="evidence" value="ECO:0007669"/>
    <property type="project" value="TreeGrafter"/>
</dbReference>
<evidence type="ECO:0000256" key="4">
    <source>
        <dbReference type="ARBA" id="ARBA00023187"/>
    </source>
</evidence>
<dbReference type="Gene3D" id="2.130.10.10">
    <property type="entry name" value="YVTN repeat-like/Quinoprotein amine dehydrogenase"/>
    <property type="match status" value="1"/>
</dbReference>
<dbReference type="Proteomes" id="UP000244811">
    <property type="component" value="Chromosome 4"/>
</dbReference>
<keyword evidence="1 5" id="KW-0853">WD repeat</keyword>
<dbReference type="InterPro" id="IPR020472">
    <property type="entry name" value="WD40_PAC1"/>
</dbReference>
<name>A0A976QVV8_THEOR</name>
<dbReference type="AlphaFoldDB" id="A0A976QVV8"/>
<gene>
    <name evidence="6" type="ORF">MACK_002555</name>
</gene>
<reference evidence="6" key="1">
    <citation type="submission" date="2022-07" db="EMBL/GenBank/DDBJ databases">
        <title>Evaluation of T. orientalis genome assembly methods using nanopore sequencing and analysis of variation between genomes.</title>
        <authorList>
            <person name="Yam J."/>
            <person name="Micallef M.L."/>
            <person name="Liu M."/>
            <person name="Djordjevic S.P."/>
            <person name="Bogema D.R."/>
            <person name="Jenkins C."/>
        </authorList>
    </citation>
    <scope>NUCLEOTIDE SEQUENCE</scope>
    <source>
        <strain evidence="6">Goon Nure</strain>
    </source>
</reference>
<evidence type="ECO:0000256" key="1">
    <source>
        <dbReference type="ARBA" id="ARBA00022574"/>
    </source>
</evidence>
<accession>A0A976QVV8</accession>
<dbReference type="InterPro" id="IPR052234">
    <property type="entry name" value="U5_snRNP_Component"/>
</dbReference>
<dbReference type="PANTHER" id="PTHR44006">
    <property type="entry name" value="U5 SMALL NUCLEAR RIBONUCLEOPROTEIN 40 KDA PROTEIN"/>
    <property type="match status" value="1"/>
</dbReference>
<dbReference type="PROSITE" id="PS50294">
    <property type="entry name" value="WD_REPEATS_REGION"/>
    <property type="match status" value="4"/>
</dbReference>
<keyword evidence="2" id="KW-0507">mRNA processing</keyword>
<keyword evidence="3" id="KW-0677">Repeat</keyword>
<dbReference type="PROSITE" id="PS50082">
    <property type="entry name" value="WD_REPEATS_2"/>
    <property type="match status" value="6"/>
</dbReference>
<keyword evidence="4" id="KW-0508">mRNA splicing</keyword>
<dbReference type="Pfam" id="PF00400">
    <property type="entry name" value="WD40"/>
    <property type="match status" value="6"/>
</dbReference>
<dbReference type="GO" id="GO:0006397">
    <property type="term" value="P:mRNA processing"/>
    <property type="evidence" value="ECO:0007669"/>
    <property type="project" value="UniProtKB-KW"/>
</dbReference>
<evidence type="ECO:0000313" key="6">
    <source>
        <dbReference type="EMBL" id="UKK02462.2"/>
    </source>
</evidence>
<dbReference type="GO" id="GO:0003723">
    <property type="term" value="F:RNA binding"/>
    <property type="evidence" value="ECO:0007669"/>
    <property type="project" value="TreeGrafter"/>
</dbReference>
<dbReference type="EMBL" id="CP056072">
    <property type="protein sequence ID" value="UKK02462.2"/>
    <property type="molecule type" value="Genomic_DNA"/>
</dbReference>
<proteinExistence type="predicted"/>
<feature type="repeat" description="WD" evidence="5">
    <location>
        <begin position="22"/>
        <end position="54"/>
    </location>
</feature>
<evidence type="ECO:0000256" key="3">
    <source>
        <dbReference type="ARBA" id="ARBA00022737"/>
    </source>
</evidence>
<organism evidence="6 7">
    <name type="scientific">Theileria orientalis</name>
    <dbReference type="NCBI Taxonomy" id="68886"/>
    <lineage>
        <taxon>Eukaryota</taxon>
        <taxon>Sar</taxon>
        <taxon>Alveolata</taxon>
        <taxon>Apicomplexa</taxon>
        <taxon>Aconoidasida</taxon>
        <taxon>Piroplasmida</taxon>
        <taxon>Theileriidae</taxon>
        <taxon>Theileria</taxon>
    </lineage>
</organism>